<dbReference type="OrthoDB" id="9805788at2"/>
<dbReference type="EMBL" id="RQHV01000061">
    <property type="protein sequence ID" value="TGN08035.1"/>
    <property type="molecule type" value="Genomic_DNA"/>
</dbReference>
<accession>A0A4R9LKD7</accession>
<reference evidence="9" key="1">
    <citation type="journal article" date="2019" name="PLoS Negl. Trop. Dis.">
        <title>Revisiting the worldwide diversity of Leptospira species in the environment.</title>
        <authorList>
            <person name="Vincent A.T."/>
            <person name="Schiettekatte O."/>
            <person name="Bourhy P."/>
            <person name="Veyrier F.J."/>
            <person name="Picardeau M."/>
        </authorList>
    </citation>
    <scope>NUCLEOTIDE SEQUENCE [LARGE SCALE GENOMIC DNA]</scope>
    <source>
        <strain evidence="9">201400974</strain>
    </source>
</reference>
<comment type="caution">
    <text evidence="9">The sequence shown here is derived from an EMBL/GenBank/DDBJ whole genome shotgun (WGS) entry which is preliminary data.</text>
</comment>
<keyword evidence="7" id="KW-0012">Acyltransferase</keyword>
<feature type="transmembrane region" description="Helical" evidence="8">
    <location>
        <begin position="395"/>
        <end position="415"/>
    </location>
</feature>
<evidence type="ECO:0000256" key="6">
    <source>
        <dbReference type="ARBA" id="ARBA00023136"/>
    </source>
</evidence>
<keyword evidence="10" id="KW-1185">Reference proteome</keyword>
<dbReference type="GO" id="GO:0042121">
    <property type="term" value="P:alginic acid biosynthetic process"/>
    <property type="evidence" value="ECO:0007669"/>
    <property type="project" value="InterPro"/>
</dbReference>
<evidence type="ECO:0000313" key="9">
    <source>
        <dbReference type="EMBL" id="TGN08035.1"/>
    </source>
</evidence>
<dbReference type="InterPro" id="IPR028362">
    <property type="entry name" value="AlgI"/>
</dbReference>
<feature type="transmembrane region" description="Helical" evidence="8">
    <location>
        <begin position="46"/>
        <end position="65"/>
    </location>
</feature>
<feature type="transmembrane region" description="Helical" evidence="8">
    <location>
        <begin position="72"/>
        <end position="91"/>
    </location>
</feature>
<evidence type="ECO:0000256" key="4">
    <source>
        <dbReference type="ARBA" id="ARBA00022692"/>
    </source>
</evidence>
<keyword evidence="7" id="KW-0808">Transferase</keyword>
<feature type="transmembrane region" description="Helical" evidence="8">
    <location>
        <begin position="145"/>
        <end position="164"/>
    </location>
</feature>
<comment type="subcellular location">
    <subcellularLocation>
        <location evidence="1">Cell membrane</location>
        <topology evidence="1">Multi-pass membrane protein</topology>
    </subcellularLocation>
</comment>
<feature type="transmembrane region" description="Helical" evidence="8">
    <location>
        <begin position="300"/>
        <end position="315"/>
    </location>
</feature>
<keyword evidence="6 7" id="KW-0472">Membrane</keyword>
<keyword evidence="4 8" id="KW-0812">Transmembrane</keyword>
<dbReference type="AlphaFoldDB" id="A0A4R9LKD7"/>
<dbReference type="PIRSF" id="PIRSF500217">
    <property type="entry name" value="AlgI"/>
    <property type="match status" value="1"/>
</dbReference>
<evidence type="ECO:0000313" key="10">
    <source>
        <dbReference type="Proteomes" id="UP000298264"/>
    </source>
</evidence>
<evidence type="ECO:0000256" key="2">
    <source>
        <dbReference type="ARBA" id="ARBA00010323"/>
    </source>
</evidence>
<evidence type="ECO:0000256" key="8">
    <source>
        <dbReference type="SAM" id="Phobius"/>
    </source>
</evidence>
<keyword evidence="5 8" id="KW-1133">Transmembrane helix</keyword>
<evidence type="ECO:0000256" key="7">
    <source>
        <dbReference type="PIRNR" id="PIRNR016636"/>
    </source>
</evidence>
<dbReference type="GO" id="GO:0005886">
    <property type="term" value="C:plasma membrane"/>
    <property type="evidence" value="ECO:0007669"/>
    <property type="project" value="UniProtKB-SubCell"/>
</dbReference>
<dbReference type="PIRSF" id="PIRSF016636">
    <property type="entry name" value="AlgI_DltB"/>
    <property type="match status" value="1"/>
</dbReference>
<feature type="transmembrane region" description="Helical" evidence="8">
    <location>
        <begin position="111"/>
        <end position="133"/>
    </location>
</feature>
<feature type="transmembrane region" description="Helical" evidence="8">
    <location>
        <begin position="436"/>
        <end position="457"/>
    </location>
</feature>
<dbReference type="InterPro" id="IPR004299">
    <property type="entry name" value="MBOAT_fam"/>
</dbReference>
<evidence type="ECO:0000256" key="3">
    <source>
        <dbReference type="ARBA" id="ARBA00022475"/>
    </source>
</evidence>
<dbReference type="Pfam" id="PF03062">
    <property type="entry name" value="MBOAT"/>
    <property type="match status" value="1"/>
</dbReference>
<organism evidence="9 10">
    <name type="scientific">Leptospira ilyithenensis</name>
    <dbReference type="NCBI Taxonomy" id="2484901"/>
    <lineage>
        <taxon>Bacteria</taxon>
        <taxon>Pseudomonadati</taxon>
        <taxon>Spirochaetota</taxon>
        <taxon>Spirochaetia</taxon>
        <taxon>Leptospirales</taxon>
        <taxon>Leptospiraceae</taxon>
        <taxon>Leptospira</taxon>
    </lineage>
</organism>
<dbReference type="GO" id="GO:0016746">
    <property type="term" value="F:acyltransferase activity"/>
    <property type="evidence" value="ECO:0007669"/>
    <property type="project" value="UniProtKB-KW"/>
</dbReference>
<dbReference type="PANTHER" id="PTHR13285:SF18">
    <property type="entry name" value="PROTEIN-CYSTEINE N-PALMITOYLTRANSFERASE RASP"/>
    <property type="match status" value="1"/>
</dbReference>
<keyword evidence="3 7" id="KW-1003">Cell membrane</keyword>
<sequence length="469" mass="55190">MVFSSIVFLLLFLPLVISFYFLVRREYQNSVLISFSLLFYFWGESYYLIILVASVVFNYLIGIFLEERKSKPILFFGIFINLSAIAYFKYYNFFLQNLFQFSGEKIDLLEIHLPIGISFFTFQMISYLIDIYRGQVHAQFKFSRFLLYISFFPQLIAGPIVRYIDIQRDLISRKIKWTDVDVGLKRFILGLAKKVLIANPAAFVADKIFALPSTDLNTPLAWLAVLSYTIQIYYDFSGYSDMAIGLGRLFGFHFIENFNLPYSANSIQDFWRRWHISLSTWFRDYVYVPLGGNRVSQHRLVMNLLVVFFLTGLWHGASWNFIIWGLLHGFFLLAERYFLSDILKKIPYFLGNIYTILTVMVAWVFFRVEGLRPALHVVKLLFSFRLEDTVYHPGLYINSLYLVSIFFGIVFSYPIKRIIGILFERLFASYDRFPNLYYITKSFAVILLLVLSILNLAGSTYNPFIYFRF</sequence>
<dbReference type="Proteomes" id="UP000298264">
    <property type="component" value="Unassembled WGS sequence"/>
</dbReference>
<dbReference type="PANTHER" id="PTHR13285">
    <property type="entry name" value="ACYLTRANSFERASE"/>
    <property type="match status" value="1"/>
</dbReference>
<comment type="similarity">
    <text evidence="2 7">Belongs to the membrane-bound acyltransferase family.</text>
</comment>
<name>A0A4R9LKD7_9LEPT</name>
<dbReference type="RefSeq" id="WP_135765014.1">
    <property type="nucleotide sequence ID" value="NZ_RQHV01000061.1"/>
</dbReference>
<evidence type="ECO:0000256" key="5">
    <source>
        <dbReference type="ARBA" id="ARBA00022989"/>
    </source>
</evidence>
<dbReference type="InterPro" id="IPR051085">
    <property type="entry name" value="MB_O-acyltransferase"/>
</dbReference>
<gene>
    <name evidence="9" type="ORF">EHS11_13950</name>
</gene>
<proteinExistence type="inferred from homology"/>
<protein>
    <submittedName>
        <fullName evidence="9">MBOAT family protein</fullName>
    </submittedName>
</protein>
<evidence type="ECO:0000256" key="1">
    <source>
        <dbReference type="ARBA" id="ARBA00004651"/>
    </source>
</evidence>
<feature type="transmembrane region" description="Helical" evidence="8">
    <location>
        <begin position="346"/>
        <end position="366"/>
    </location>
</feature>
<dbReference type="InterPro" id="IPR024194">
    <property type="entry name" value="Ac/AlaTfrase_AlgI/DltB"/>
</dbReference>